<accession>B0PAT1</accession>
<protein>
    <submittedName>
        <fullName evidence="1">Uncharacterized protein</fullName>
    </submittedName>
</protein>
<gene>
    <name evidence="1" type="ORF">ANACOL_01881</name>
</gene>
<organism evidence="1 2">
    <name type="scientific">Anaerotruncus colihominis DSM 17241</name>
    <dbReference type="NCBI Taxonomy" id="445972"/>
    <lineage>
        <taxon>Bacteria</taxon>
        <taxon>Bacillati</taxon>
        <taxon>Bacillota</taxon>
        <taxon>Clostridia</taxon>
        <taxon>Eubacteriales</taxon>
        <taxon>Oscillospiraceae</taxon>
        <taxon>Anaerotruncus</taxon>
    </lineage>
</organism>
<name>B0PAT1_9FIRM</name>
<evidence type="ECO:0000313" key="2">
    <source>
        <dbReference type="Proteomes" id="UP000003803"/>
    </source>
</evidence>
<keyword evidence="2" id="KW-1185">Reference proteome</keyword>
<proteinExistence type="predicted"/>
<dbReference type="AlphaFoldDB" id="B0PAT1"/>
<dbReference type="Proteomes" id="UP000003803">
    <property type="component" value="Unassembled WGS sequence"/>
</dbReference>
<dbReference type="EMBL" id="ABGD02000014">
    <property type="protein sequence ID" value="EDS11261.1"/>
    <property type="molecule type" value="Genomic_DNA"/>
</dbReference>
<reference evidence="1" key="2">
    <citation type="submission" date="2013-09" db="EMBL/GenBank/DDBJ databases">
        <title>Draft genome sequence of Anaerotruncus colihominis(DSM 17241).</title>
        <authorList>
            <person name="Sudarsanam P."/>
            <person name="Ley R."/>
            <person name="Guruge J."/>
            <person name="Turnbaugh P.J."/>
            <person name="Mahowald M."/>
            <person name="Liep D."/>
            <person name="Gordon J."/>
        </authorList>
    </citation>
    <scope>NUCLEOTIDE SEQUENCE</scope>
    <source>
        <strain evidence="1">DSM 17241</strain>
    </source>
</reference>
<reference evidence="1" key="1">
    <citation type="submission" date="2007-11" db="EMBL/GenBank/DDBJ databases">
        <authorList>
            <person name="Fulton L."/>
            <person name="Clifton S."/>
            <person name="Fulton B."/>
            <person name="Xu J."/>
            <person name="Minx P."/>
            <person name="Pepin K.H."/>
            <person name="Johnson M."/>
            <person name="Thiruvilangam P."/>
            <person name="Bhonagiri V."/>
            <person name="Nash W.E."/>
            <person name="Mardis E.R."/>
            <person name="Wilson R.K."/>
        </authorList>
    </citation>
    <scope>NUCLEOTIDE SEQUENCE [LARGE SCALE GENOMIC DNA]</scope>
    <source>
        <strain evidence="1">DSM 17241</strain>
    </source>
</reference>
<comment type="caution">
    <text evidence="1">The sequence shown here is derived from an EMBL/GenBank/DDBJ whole genome shotgun (WGS) entry which is preliminary data.</text>
</comment>
<dbReference type="HOGENOM" id="CLU_3246339_0_0_9"/>
<sequence length="42" mass="4776">MLNNFSGFAVINRGGRQSLVAPEFWREKRCLVNLYANFATAL</sequence>
<evidence type="ECO:0000313" key="1">
    <source>
        <dbReference type="EMBL" id="EDS11261.1"/>
    </source>
</evidence>